<evidence type="ECO:0000256" key="5">
    <source>
        <dbReference type="ARBA" id="ARBA00025453"/>
    </source>
</evidence>
<dbReference type="InterPro" id="IPR009060">
    <property type="entry name" value="UBA-like_sf"/>
</dbReference>
<evidence type="ECO:0000256" key="4">
    <source>
        <dbReference type="ARBA" id="ARBA00022917"/>
    </source>
</evidence>
<dbReference type="PROSITE" id="PS01127">
    <property type="entry name" value="EF_TS_2"/>
    <property type="match status" value="1"/>
</dbReference>
<keyword evidence="6" id="KW-0963">Cytoplasm</keyword>
<proteinExistence type="inferred from homology"/>
<accession>A0ABZ1C0U2</accession>
<dbReference type="PROSITE" id="PS01126">
    <property type="entry name" value="EF_TS_1"/>
    <property type="match status" value="1"/>
</dbReference>
<dbReference type="SUPFAM" id="SSF46934">
    <property type="entry name" value="UBA-like"/>
    <property type="match status" value="1"/>
</dbReference>
<feature type="region of interest" description="Involved in Mg(2+) ion dislocation from EF-Tu" evidence="6">
    <location>
        <begin position="82"/>
        <end position="85"/>
    </location>
</feature>
<evidence type="ECO:0000256" key="1">
    <source>
        <dbReference type="ARBA" id="ARBA00005532"/>
    </source>
</evidence>
<comment type="similarity">
    <text evidence="1 6 7">Belongs to the EF-Ts family.</text>
</comment>
<dbReference type="PANTHER" id="PTHR11741">
    <property type="entry name" value="ELONGATION FACTOR TS"/>
    <property type="match status" value="1"/>
</dbReference>
<comment type="function">
    <text evidence="5 6 7">Associates with the EF-Tu.GDP complex and induces the exchange of GDP to GTP. It remains bound to the aminoacyl-tRNA.EF-Tu.GTP complex up to the GTP hydrolysis stage on the ribosome.</text>
</comment>
<dbReference type="InterPro" id="IPR036402">
    <property type="entry name" value="EF-Ts_dimer_sf"/>
</dbReference>
<dbReference type="CDD" id="cd14275">
    <property type="entry name" value="UBA_EF-Ts"/>
    <property type="match status" value="1"/>
</dbReference>
<dbReference type="InterPro" id="IPR014039">
    <property type="entry name" value="Transl_elong_EFTs/EF1B_dimer"/>
</dbReference>
<dbReference type="GO" id="GO:0003746">
    <property type="term" value="F:translation elongation factor activity"/>
    <property type="evidence" value="ECO:0007669"/>
    <property type="project" value="UniProtKB-KW"/>
</dbReference>
<dbReference type="SUPFAM" id="SSF54713">
    <property type="entry name" value="Elongation factor Ts (EF-Ts), dimerisation domain"/>
    <property type="match status" value="2"/>
</dbReference>
<sequence length="320" mass="35486">MAEVTTERIRALRERTGAGMMDVKRALEQAGGNEEEAIRILREKGLAQAAKRATRKALEGVIETVVLPERGRAAIIELNCETDFVARTGDFRALARALAEHAAFVGDEVDPRDPSAHADPRGESSVARVDAFLDRPLTGKPGLTARELLTETAARLGEHVRLRRFVTFVAGARMVETYVHGDGRIGVLLEAEVSPQEAADRAEVRAMVRDLAMQVAAFRAEYVDRSQVPEAVKAREREIYRTAALNEGKPERVVDRIVEGRLEKFYQEVCLLDQPYMRDGSVSVSRHLQQASGALGVKVGLRRFARFERAEQLASDDQQE</sequence>
<dbReference type="Gene3D" id="1.10.8.10">
    <property type="entry name" value="DNA helicase RuvA subunit, C-terminal domain"/>
    <property type="match status" value="1"/>
</dbReference>
<reference evidence="10 11" key="1">
    <citation type="journal article" date="2024" name="Front. Microbiol.">
        <title>Novel thermophilic genera Geochorda gen. nov. and Carboxydochorda gen. nov. from the deep terrestrial subsurface reveal the ecophysiological diversity in the class Limnochordia.</title>
        <authorList>
            <person name="Karnachuk O.V."/>
            <person name="Lukina A.P."/>
            <person name="Avakyan M.R."/>
            <person name="Kadnikov V.V."/>
            <person name="Begmatov S."/>
            <person name="Beletsky A.V."/>
            <person name="Vlasova K.G."/>
            <person name="Novikov A.A."/>
            <person name="Shcherbakova V.A."/>
            <person name="Mardanov A.V."/>
            <person name="Ravin N.V."/>
        </authorList>
    </citation>
    <scope>NUCLEOTIDE SEQUENCE [LARGE SCALE GENOMIC DNA]</scope>
    <source>
        <strain evidence="10 11">L945</strain>
    </source>
</reference>
<evidence type="ECO:0000256" key="6">
    <source>
        <dbReference type="HAMAP-Rule" id="MF_00050"/>
    </source>
</evidence>
<evidence type="ECO:0000256" key="7">
    <source>
        <dbReference type="RuleBase" id="RU000642"/>
    </source>
</evidence>
<dbReference type="Gene3D" id="3.30.479.20">
    <property type="entry name" value="Elongation factor Ts, dimerisation domain"/>
    <property type="match status" value="2"/>
</dbReference>
<dbReference type="InterPro" id="IPR018101">
    <property type="entry name" value="Transl_elong_Ts_CS"/>
</dbReference>
<dbReference type="HAMAP" id="MF_00050">
    <property type="entry name" value="EF_Ts"/>
    <property type="match status" value="1"/>
</dbReference>
<dbReference type="PANTHER" id="PTHR11741:SF0">
    <property type="entry name" value="ELONGATION FACTOR TS, MITOCHONDRIAL"/>
    <property type="match status" value="1"/>
</dbReference>
<dbReference type="RefSeq" id="WP_324717743.1">
    <property type="nucleotide sequence ID" value="NZ_CP141615.1"/>
</dbReference>
<comment type="subcellular location">
    <subcellularLocation>
        <location evidence="6 8">Cytoplasm</location>
    </subcellularLocation>
</comment>
<keyword evidence="4 6" id="KW-0648">Protein biosynthesis</keyword>
<dbReference type="InterPro" id="IPR001816">
    <property type="entry name" value="Transl_elong_EFTs/EF1B"/>
</dbReference>
<dbReference type="Pfam" id="PF00889">
    <property type="entry name" value="EF_TS"/>
    <property type="match status" value="1"/>
</dbReference>
<dbReference type="Gene3D" id="1.10.286.20">
    <property type="match status" value="1"/>
</dbReference>
<keyword evidence="11" id="KW-1185">Reference proteome</keyword>
<gene>
    <name evidence="6 10" type="primary">tsf</name>
    <name evidence="10" type="ORF">U7230_05560</name>
</gene>
<evidence type="ECO:0000256" key="3">
    <source>
        <dbReference type="ARBA" id="ARBA00022768"/>
    </source>
</evidence>
<organism evidence="10 11">
    <name type="scientific">Carboxydichorda subterranea</name>
    <dbReference type="NCBI Taxonomy" id="3109565"/>
    <lineage>
        <taxon>Bacteria</taxon>
        <taxon>Bacillati</taxon>
        <taxon>Bacillota</taxon>
        <taxon>Limnochordia</taxon>
        <taxon>Limnochordales</taxon>
        <taxon>Geochordaceae</taxon>
        <taxon>Carboxydichorda</taxon>
    </lineage>
</organism>
<feature type="domain" description="Translation elongation factor EFTs/EF1B dimerisation" evidence="9">
    <location>
        <begin position="73"/>
        <end position="309"/>
    </location>
</feature>
<dbReference type="NCBIfam" id="TIGR00116">
    <property type="entry name" value="tsf"/>
    <property type="match status" value="1"/>
</dbReference>
<evidence type="ECO:0000256" key="2">
    <source>
        <dbReference type="ARBA" id="ARBA00016956"/>
    </source>
</evidence>
<protein>
    <recommendedName>
        <fullName evidence="2 6">Elongation factor Ts</fullName>
        <shortName evidence="6">EF-Ts</shortName>
    </recommendedName>
</protein>
<evidence type="ECO:0000256" key="8">
    <source>
        <dbReference type="RuleBase" id="RU000643"/>
    </source>
</evidence>
<dbReference type="EMBL" id="CP141615">
    <property type="protein sequence ID" value="WRP18470.1"/>
    <property type="molecule type" value="Genomic_DNA"/>
</dbReference>
<evidence type="ECO:0000313" key="11">
    <source>
        <dbReference type="Proteomes" id="UP001332192"/>
    </source>
</evidence>
<name>A0ABZ1C0U2_9FIRM</name>
<evidence type="ECO:0000259" key="9">
    <source>
        <dbReference type="Pfam" id="PF00889"/>
    </source>
</evidence>
<dbReference type="Proteomes" id="UP001332192">
    <property type="component" value="Chromosome"/>
</dbReference>
<evidence type="ECO:0000313" key="10">
    <source>
        <dbReference type="EMBL" id="WRP18470.1"/>
    </source>
</evidence>
<keyword evidence="3 6" id="KW-0251">Elongation factor</keyword>